<dbReference type="EMBL" id="VAJB01000015">
    <property type="protein sequence ID" value="TRB74455.1"/>
    <property type="molecule type" value="Genomic_DNA"/>
</dbReference>
<evidence type="ECO:0000313" key="5">
    <source>
        <dbReference type="Proteomes" id="UP000254802"/>
    </source>
</evidence>
<dbReference type="EMBL" id="VAJI01000012">
    <property type="protein sequence ID" value="TRB37503.1"/>
    <property type="molecule type" value="Genomic_DNA"/>
</dbReference>
<gene>
    <name evidence="4" type="ORF">FEA53_08185</name>
    <name evidence="3" type="ORF">FEB89_07230</name>
    <name evidence="2" type="ORF">NCTC10638_02499</name>
</gene>
<dbReference type="Proteomes" id="UP000315164">
    <property type="component" value="Unassembled WGS sequence"/>
</dbReference>
<evidence type="ECO:0000313" key="2">
    <source>
        <dbReference type="EMBL" id="STY61290.1"/>
    </source>
</evidence>
<dbReference type="EMBL" id="UGPN01000002">
    <property type="protein sequence ID" value="STY61290.1"/>
    <property type="molecule type" value="Genomic_DNA"/>
</dbReference>
<evidence type="ECO:0000313" key="6">
    <source>
        <dbReference type="Proteomes" id="UP000315164"/>
    </source>
</evidence>
<evidence type="ECO:0000313" key="4">
    <source>
        <dbReference type="EMBL" id="TRB74455.1"/>
    </source>
</evidence>
<evidence type="ECO:0000313" key="7">
    <source>
        <dbReference type="Proteomes" id="UP000318394"/>
    </source>
</evidence>
<organism evidence="4 6">
    <name type="scientific">Mannheimia haemolytica</name>
    <name type="common">Pasteurella haemolytica</name>
    <dbReference type="NCBI Taxonomy" id="75985"/>
    <lineage>
        <taxon>Bacteria</taxon>
        <taxon>Pseudomonadati</taxon>
        <taxon>Pseudomonadota</taxon>
        <taxon>Gammaproteobacteria</taxon>
        <taxon>Pasteurellales</taxon>
        <taxon>Pasteurellaceae</taxon>
        <taxon>Mannheimia</taxon>
    </lineage>
</organism>
<dbReference type="InterPro" id="IPR035279">
    <property type="entry name" value="DUF5358"/>
</dbReference>
<dbReference type="Proteomes" id="UP000318394">
    <property type="component" value="Unassembled WGS sequence"/>
</dbReference>
<evidence type="ECO:0000313" key="3">
    <source>
        <dbReference type="EMBL" id="TRB37503.1"/>
    </source>
</evidence>
<accession>A0A249A0I3</accession>
<feature type="signal peptide" evidence="1">
    <location>
        <begin position="1"/>
        <end position="18"/>
    </location>
</feature>
<dbReference type="KEGG" id="mhay:VK67_08355"/>
<proteinExistence type="predicted"/>
<reference evidence="6 7" key="2">
    <citation type="journal article" date="2019" name="Vet. Microbiol.">
        <title>Genetic characterization of susceptible and multi-drug resistant Mannheimia haemolytica isolated from high-risk stocker calves prior to and after antimicrobial metaphylaxis.</title>
        <authorList>
            <person name="Snyder E.R."/>
            <person name="Alvarez-Narvaez S."/>
            <person name="Credille B.C."/>
        </authorList>
    </citation>
    <scope>NUCLEOTIDE SEQUENCE [LARGE SCALE GENOMIC DNA]</scope>
    <source>
        <strain evidence="4 6">UGA-R5-128-1</strain>
        <strain evidence="3 7">UGA-R7-163-1</strain>
    </source>
</reference>
<dbReference type="GeneID" id="67369375"/>
<feature type="chain" id="PRO_5044570301" evidence="1">
    <location>
        <begin position="19"/>
        <end position="149"/>
    </location>
</feature>
<dbReference type="Proteomes" id="UP000254802">
    <property type="component" value="Unassembled WGS sequence"/>
</dbReference>
<reference evidence="2 5" key="1">
    <citation type="submission" date="2018-06" db="EMBL/GenBank/DDBJ databases">
        <authorList>
            <consortium name="Pathogen Informatics"/>
            <person name="Doyle S."/>
        </authorList>
    </citation>
    <scope>NUCLEOTIDE SEQUENCE [LARGE SCALE GENOMIC DNA]</scope>
    <source>
        <strain evidence="2 5">NCTC10638</strain>
    </source>
</reference>
<dbReference type="Pfam" id="PF17311">
    <property type="entry name" value="DUF5358"/>
    <property type="match status" value="1"/>
</dbReference>
<protein>
    <submittedName>
        <fullName evidence="4">Uncharacterized protein</fullName>
    </submittedName>
</protein>
<evidence type="ECO:0000256" key="1">
    <source>
        <dbReference type="SAM" id="SignalP"/>
    </source>
</evidence>
<sequence>MLKKLSAIFLLLPSAVLANNLQNITASTEPKYKISEIDVRILIRQLNNIEQCIYPELAKPGYQQIYANWNLAENLTMQYFEYQLLKELLGEENQKLMQNDTLSTEYFHLLHSRLNHQKANVDPEKCDTFKPRYKEIYKSMENALTKKNQ</sequence>
<name>A0A249A0I3_MANHA</name>
<dbReference type="OrthoDB" id="5691021at2"/>
<keyword evidence="1" id="KW-0732">Signal</keyword>
<keyword evidence="7" id="KW-1185">Reference proteome</keyword>
<dbReference type="AlphaFoldDB" id="A0A249A0I3"/>
<dbReference type="KEGG" id="mhaq:WC39_08355"/>
<dbReference type="RefSeq" id="WP_006248847.1">
    <property type="nucleotide sequence ID" value="NZ_CP011098.1"/>
</dbReference>